<feature type="domain" description="Major facilitator superfamily (MFS) profile" evidence="4">
    <location>
        <begin position="191"/>
        <end position="415"/>
    </location>
</feature>
<dbReference type="InterPro" id="IPR011701">
    <property type="entry name" value="MFS"/>
</dbReference>
<reference evidence="5 6" key="1">
    <citation type="journal article" date="2019" name="Nat. Ecol. Evol.">
        <title>Megaphylogeny resolves global patterns of mushroom evolution.</title>
        <authorList>
            <person name="Varga T."/>
            <person name="Krizsan K."/>
            <person name="Foldi C."/>
            <person name="Dima B."/>
            <person name="Sanchez-Garcia M."/>
            <person name="Sanchez-Ramirez S."/>
            <person name="Szollosi G.J."/>
            <person name="Szarkandi J.G."/>
            <person name="Papp V."/>
            <person name="Albert L."/>
            <person name="Andreopoulos W."/>
            <person name="Angelini C."/>
            <person name="Antonin V."/>
            <person name="Barry K.W."/>
            <person name="Bougher N.L."/>
            <person name="Buchanan P."/>
            <person name="Buyck B."/>
            <person name="Bense V."/>
            <person name="Catcheside P."/>
            <person name="Chovatia M."/>
            <person name="Cooper J."/>
            <person name="Damon W."/>
            <person name="Desjardin D."/>
            <person name="Finy P."/>
            <person name="Geml J."/>
            <person name="Haridas S."/>
            <person name="Hughes K."/>
            <person name="Justo A."/>
            <person name="Karasinski D."/>
            <person name="Kautmanova I."/>
            <person name="Kiss B."/>
            <person name="Kocsube S."/>
            <person name="Kotiranta H."/>
            <person name="LaButti K.M."/>
            <person name="Lechner B.E."/>
            <person name="Liimatainen K."/>
            <person name="Lipzen A."/>
            <person name="Lukacs Z."/>
            <person name="Mihaltcheva S."/>
            <person name="Morgado L.N."/>
            <person name="Niskanen T."/>
            <person name="Noordeloos M.E."/>
            <person name="Ohm R.A."/>
            <person name="Ortiz-Santana B."/>
            <person name="Ovrebo C."/>
            <person name="Racz N."/>
            <person name="Riley R."/>
            <person name="Savchenko A."/>
            <person name="Shiryaev A."/>
            <person name="Soop K."/>
            <person name="Spirin V."/>
            <person name="Szebenyi C."/>
            <person name="Tomsovsky M."/>
            <person name="Tulloss R.E."/>
            <person name="Uehling J."/>
            <person name="Grigoriev I.V."/>
            <person name="Vagvolgyi C."/>
            <person name="Papp T."/>
            <person name="Martin F.M."/>
            <person name="Miettinen O."/>
            <person name="Hibbett D.S."/>
            <person name="Nagy L.G."/>
        </authorList>
    </citation>
    <scope>NUCLEOTIDE SEQUENCE [LARGE SCALE GENOMIC DNA]</scope>
    <source>
        <strain evidence="5 6">CBS 962.96</strain>
    </source>
</reference>
<dbReference type="EMBL" id="ML179104">
    <property type="protein sequence ID" value="THV00417.1"/>
    <property type="molecule type" value="Genomic_DNA"/>
</dbReference>
<gene>
    <name evidence="5" type="ORF">K435DRAFT_776554</name>
</gene>
<dbReference type="OrthoDB" id="6499973at2759"/>
<evidence type="ECO:0000259" key="4">
    <source>
        <dbReference type="PROSITE" id="PS50850"/>
    </source>
</evidence>
<dbReference type="PROSITE" id="PS50850">
    <property type="entry name" value="MFS"/>
    <property type="match status" value="1"/>
</dbReference>
<dbReference type="GO" id="GO:0016020">
    <property type="term" value="C:membrane"/>
    <property type="evidence" value="ECO:0007669"/>
    <property type="project" value="UniProtKB-SubCell"/>
</dbReference>
<accession>A0A4S8MD25</accession>
<feature type="transmembrane region" description="Helical" evidence="3">
    <location>
        <begin position="28"/>
        <end position="49"/>
    </location>
</feature>
<evidence type="ECO:0000256" key="2">
    <source>
        <dbReference type="ARBA" id="ARBA00006727"/>
    </source>
</evidence>
<dbReference type="InterPro" id="IPR036259">
    <property type="entry name" value="MFS_trans_sf"/>
</dbReference>
<evidence type="ECO:0000256" key="1">
    <source>
        <dbReference type="ARBA" id="ARBA00004141"/>
    </source>
</evidence>
<feature type="transmembrane region" description="Helical" evidence="3">
    <location>
        <begin position="291"/>
        <end position="314"/>
    </location>
</feature>
<feature type="transmembrane region" description="Helical" evidence="3">
    <location>
        <begin position="384"/>
        <end position="405"/>
    </location>
</feature>
<feature type="transmembrane region" description="Helical" evidence="3">
    <location>
        <begin position="189"/>
        <end position="209"/>
    </location>
</feature>
<evidence type="ECO:0000313" key="5">
    <source>
        <dbReference type="EMBL" id="THV00417.1"/>
    </source>
</evidence>
<evidence type="ECO:0000313" key="6">
    <source>
        <dbReference type="Proteomes" id="UP000297245"/>
    </source>
</evidence>
<evidence type="ECO:0000256" key="3">
    <source>
        <dbReference type="SAM" id="Phobius"/>
    </source>
</evidence>
<feature type="transmembrane region" description="Helical" evidence="3">
    <location>
        <begin position="123"/>
        <end position="146"/>
    </location>
</feature>
<comment type="subcellular location">
    <subcellularLocation>
        <location evidence="1">Membrane</location>
        <topology evidence="1">Multi-pass membrane protein</topology>
    </subcellularLocation>
</comment>
<feature type="transmembrane region" description="Helical" evidence="3">
    <location>
        <begin position="230"/>
        <end position="253"/>
    </location>
</feature>
<feature type="transmembrane region" description="Helical" evidence="3">
    <location>
        <begin position="358"/>
        <end position="378"/>
    </location>
</feature>
<keyword evidence="3" id="KW-1133">Transmembrane helix</keyword>
<dbReference type="SUPFAM" id="SSF103473">
    <property type="entry name" value="MFS general substrate transporter"/>
    <property type="match status" value="1"/>
</dbReference>
<dbReference type="InterPro" id="IPR050327">
    <property type="entry name" value="Proton-linked_MCT"/>
</dbReference>
<dbReference type="InterPro" id="IPR020846">
    <property type="entry name" value="MFS_dom"/>
</dbReference>
<keyword evidence="6" id="KW-1185">Reference proteome</keyword>
<dbReference type="PANTHER" id="PTHR11360">
    <property type="entry name" value="MONOCARBOXYLATE TRANSPORTER"/>
    <property type="match status" value="1"/>
</dbReference>
<protein>
    <submittedName>
        <fullName evidence="5">MFS general substrate transporter</fullName>
    </submittedName>
</protein>
<feature type="transmembrane region" description="Helical" evidence="3">
    <location>
        <begin position="320"/>
        <end position="346"/>
    </location>
</feature>
<dbReference type="Pfam" id="PF07690">
    <property type="entry name" value="MFS_1"/>
    <property type="match status" value="1"/>
</dbReference>
<organism evidence="5 6">
    <name type="scientific">Dendrothele bispora (strain CBS 962.96)</name>
    <dbReference type="NCBI Taxonomy" id="1314807"/>
    <lineage>
        <taxon>Eukaryota</taxon>
        <taxon>Fungi</taxon>
        <taxon>Dikarya</taxon>
        <taxon>Basidiomycota</taxon>
        <taxon>Agaricomycotina</taxon>
        <taxon>Agaricomycetes</taxon>
        <taxon>Agaricomycetidae</taxon>
        <taxon>Agaricales</taxon>
        <taxon>Agaricales incertae sedis</taxon>
        <taxon>Dendrothele</taxon>
    </lineage>
</organism>
<dbReference type="Proteomes" id="UP000297245">
    <property type="component" value="Unassembled WGS sequence"/>
</dbReference>
<dbReference type="AlphaFoldDB" id="A0A4S8MD25"/>
<name>A0A4S8MD25_DENBC</name>
<dbReference type="PANTHER" id="PTHR11360:SF319">
    <property type="entry name" value="MAJOR FACILITATOR SUPERFAMILY (MFS) PROFILE DOMAIN-CONTAINING PROTEIN"/>
    <property type="match status" value="1"/>
</dbReference>
<keyword evidence="3" id="KW-0472">Membrane</keyword>
<dbReference type="Gene3D" id="1.20.1250.20">
    <property type="entry name" value="MFS general substrate transporter like domains"/>
    <property type="match status" value="2"/>
</dbReference>
<feature type="transmembrane region" description="Helical" evidence="3">
    <location>
        <begin position="158"/>
        <end position="177"/>
    </location>
</feature>
<keyword evidence="3" id="KW-0812">Transmembrane</keyword>
<proteinExistence type="inferred from homology"/>
<comment type="similarity">
    <text evidence="2">Belongs to the major facilitator superfamily. Monocarboxylate porter (TC 2.A.1.13) family.</text>
</comment>
<dbReference type="GO" id="GO:0022857">
    <property type="term" value="F:transmembrane transporter activity"/>
    <property type="evidence" value="ECO:0007669"/>
    <property type="project" value="InterPro"/>
</dbReference>
<sequence>MAMTTVTSAQELDTSESATVCPVGATKAWLTVVGCFLIQFSTVASVNSFGVFQDFYVHEFLPNSSASKVSWIIGFEILLQLSLGALAGKLCDMGHTKAVLLIGTLVYLFCFFMLSLARSGQYYQVFLSQGFGMGIGVGLCYVPTLVTAANHFPRRHAIAMGIVSSSGPLGGVVFSITLNNLIPSVGFPWAVRAVAFLALGLLAIGNLLITAPSRPEQAAVIGKISLLHGPYLWTVASGTLLQLGGLFPLFYIQLFASSHNLSRSFIFYSVAIMSFCVALGRVISTYFAGKYGVVGTLVIFEALQTGIVFIMFGANRPAGLVIFAVLYGLIFGGVTSLFFPTITALVPSQVDRGKFVGVAMFPSAISSLIGSPVAGAIIGSNLDWWNGIVFSGVILGATTVLQAIARYLHQRTPRV</sequence>
<feature type="transmembrane region" description="Helical" evidence="3">
    <location>
        <begin position="98"/>
        <end position="117"/>
    </location>
</feature>
<feature type="transmembrane region" description="Helical" evidence="3">
    <location>
        <begin position="265"/>
        <end position="284"/>
    </location>
</feature>
<feature type="transmembrane region" description="Helical" evidence="3">
    <location>
        <begin position="69"/>
        <end position="86"/>
    </location>
</feature>